<feature type="region of interest" description="Disordered" evidence="1">
    <location>
        <begin position="430"/>
        <end position="452"/>
    </location>
</feature>
<dbReference type="FunFam" id="1.10.150.20:FF:000002">
    <property type="entry name" value="DNA polymerase I"/>
    <property type="match status" value="1"/>
</dbReference>
<feature type="compositionally biased region" description="Polar residues" evidence="1">
    <location>
        <begin position="440"/>
        <end position="452"/>
    </location>
</feature>
<dbReference type="SUPFAM" id="SSF56672">
    <property type="entry name" value="DNA/RNA polymerases"/>
    <property type="match status" value="1"/>
</dbReference>
<dbReference type="EMBL" id="JABWDY010001578">
    <property type="protein sequence ID" value="KAF5207303.1"/>
    <property type="molecule type" value="Genomic_DNA"/>
</dbReference>
<accession>A0A7J6XCT8</accession>
<dbReference type="OrthoDB" id="2320933at2759"/>
<dbReference type="InterPro" id="IPR036397">
    <property type="entry name" value="RNaseH_sf"/>
</dbReference>
<evidence type="ECO:0000259" key="2">
    <source>
        <dbReference type="SMART" id="SM00482"/>
    </source>
</evidence>
<dbReference type="GO" id="GO:0006261">
    <property type="term" value="P:DNA-templated DNA replication"/>
    <property type="evidence" value="ECO:0007669"/>
    <property type="project" value="InterPro"/>
</dbReference>
<dbReference type="Pfam" id="PF00476">
    <property type="entry name" value="DNA_pol_A"/>
    <property type="match status" value="1"/>
</dbReference>
<dbReference type="CDD" id="cd08638">
    <property type="entry name" value="DNA_pol_A_theta"/>
    <property type="match status" value="1"/>
</dbReference>
<feature type="region of interest" description="Disordered" evidence="1">
    <location>
        <begin position="219"/>
        <end position="249"/>
    </location>
</feature>
<sequence>MGNHQEHVQSFPFLCFTAGGCEHRVFYNISGEPNISSLALQEAPVTEVCEAFKVARGMVQALQENAGRFASMVSLFCERLGWNDLEGLVGKFQNRVSFGVRAEIAELTNIPYVKGSRARSLYKAGLRTPLAIAEASIPEIAKALFESLSSWAEEGSAQRRIQLGVAKKIKNGARKIILDKAEEARVAAFSAFKSLGLDVPQFSLPLISAVTENPIVHGAQASSGDDTTISRVGMDSKDIPAKRDTEERNENLDNAVRQLQGNNIDKTPDCDLDTTGKVNSITMMHFASGADSLEVSVDNNGKSGVDHTETSGVPHPTQLETGGNSISLGGLSPDHVQQERSYLGVTSQNGNKNFYEQGPINVSNLTGGFDTFLDLWDTLQEFYFDIHFTKRSELNSIVPFEILGMAICWESSPVYYVNLSRDLLSSSKQNTEINDEDMSKSTISDSNKGVSSDQRWERAKHRWNRIAKILAGNNVRKISWNLKVQVQVLKNPGISIQRFGGLHCTQKNMDIELIDGSYFLLPPVHVLEGIDMCIVVWLLWPDEERSSNPNLEKEAKKRLSSEAAASANRSGRWKNQMRRAAHNGCCRRVAQTRALGCVLWKLLVSENLDKPLINTETPLVNVLADMEIWGIGVDMEGCLHARSILALKIKELEKEAYKVAGMTFSLYTSADIANVLFQHLKLPIPEGHTKGKQHQSTDKQTLDLLRHQHPIINIIKEHRTLAKLLNSTLGSICSLARLSMRSQRYTLHGHWLQTSTATGRLSMEEPNLQCVEHMVDFKINGINQSRSDAEVDHHTVNAREFFIPTQENWLLLTADYSQIELRLMAHFSKDSSLIELLSKPSGDVFKMIAARWTGQHESTVSPQERDQTKRLVYGILYGMGSNTLAEQLQCSSDEAARKIQSFKSSFPGVASWLHDAVAFCRQKGYIETLMGRKRFLSKIKLGNSKEKGKAQRQAVNSICQGSSADIIKIAMISIHSVIVEGFEKSDLSSKYGTHFSMLKGHCRLLLQVHDELVLEVNPSMLREAGLLLQSSMENAVSLLVPLHVKLKVGKTWGSLEPFVVED</sequence>
<dbReference type="PANTHER" id="PTHR10133">
    <property type="entry name" value="DNA POLYMERASE I"/>
    <property type="match status" value="1"/>
</dbReference>
<organism evidence="3 4">
    <name type="scientific">Thalictrum thalictroides</name>
    <name type="common">Rue-anemone</name>
    <name type="synonym">Anemone thalictroides</name>
    <dbReference type="NCBI Taxonomy" id="46969"/>
    <lineage>
        <taxon>Eukaryota</taxon>
        <taxon>Viridiplantae</taxon>
        <taxon>Streptophyta</taxon>
        <taxon>Embryophyta</taxon>
        <taxon>Tracheophyta</taxon>
        <taxon>Spermatophyta</taxon>
        <taxon>Magnoliopsida</taxon>
        <taxon>Ranunculales</taxon>
        <taxon>Ranunculaceae</taxon>
        <taxon>Thalictroideae</taxon>
        <taxon>Thalictrum</taxon>
    </lineage>
</organism>
<feature type="compositionally biased region" description="Polar residues" evidence="1">
    <location>
        <begin position="220"/>
        <end position="230"/>
    </location>
</feature>
<dbReference type="Pfam" id="PF21099">
    <property type="entry name" value="POLQ_helical"/>
    <property type="match status" value="1"/>
</dbReference>
<feature type="region of interest" description="Disordered" evidence="1">
    <location>
        <begin position="546"/>
        <end position="572"/>
    </location>
</feature>
<dbReference type="SUPFAM" id="SSF53098">
    <property type="entry name" value="Ribonuclease H-like"/>
    <property type="match status" value="1"/>
</dbReference>
<dbReference type="Gene3D" id="3.30.420.10">
    <property type="entry name" value="Ribonuclease H-like superfamily/Ribonuclease H"/>
    <property type="match status" value="1"/>
</dbReference>
<evidence type="ECO:0000256" key="1">
    <source>
        <dbReference type="SAM" id="MobiDB-lite"/>
    </source>
</evidence>
<feature type="compositionally biased region" description="Basic and acidic residues" evidence="1">
    <location>
        <begin position="234"/>
        <end position="249"/>
    </location>
</feature>
<comment type="caution">
    <text evidence="3">The sequence shown here is derived from an EMBL/GenBank/DDBJ whole genome shotgun (WGS) entry which is preliminary data.</text>
</comment>
<dbReference type="InterPro" id="IPR012337">
    <property type="entry name" value="RNaseH-like_sf"/>
</dbReference>
<dbReference type="GO" id="GO:0006302">
    <property type="term" value="P:double-strand break repair"/>
    <property type="evidence" value="ECO:0007669"/>
    <property type="project" value="TreeGrafter"/>
</dbReference>
<dbReference type="AlphaFoldDB" id="A0A7J6XCT8"/>
<reference evidence="3 4" key="1">
    <citation type="submission" date="2020-06" db="EMBL/GenBank/DDBJ databases">
        <title>Transcriptomic and genomic resources for Thalictrum thalictroides and T. hernandezii: Facilitating candidate gene discovery in an emerging model plant lineage.</title>
        <authorList>
            <person name="Arias T."/>
            <person name="Riano-Pachon D.M."/>
            <person name="Di Stilio V.S."/>
        </authorList>
    </citation>
    <scope>NUCLEOTIDE SEQUENCE [LARGE SCALE GENOMIC DNA]</scope>
    <source>
        <strain evidence="4">cv. WT478/WT964</strain>
        <tissue evidence="3">Leaves</tissue>
    </source>
</reference>
<dbReference type="SUPFAM" id="SSF158702">
    <property type="entry name" value="Sec63 N-terminal domain-like"/>
    <property type="match status" value="1"/>
</dbReference>
<dbReference type="GO" id="GO:0003887">
    <property type="term" value="F:DNA-directed DNA polymerase activity"/>
    <property type="evidence" value="ECO:0007669"/>
    <property type="project" value="InterPro"/>
</dbReference>
<dbReference type="Gene3D" id="1.20.1060.10">
    <property type="entry name" value="Taq DNA Polymerase, Chain T, domain 4"/>
    <property type="match status" value="1"/>
</dbReference>
<dbReference type="InterPro" id="IPR002298">
    <property type="entry name" value="DNA_polymerase_A"/>
</dbReference>
<dbReference type="Gene3D" id="3.30.70.370">
    <property type="match status" value="1"/>
</dbReference>
<proteinExistence type="predicted"/>
<dbReference type="Proteomes" id="UP000554482">
    <property type="component" value="Unassembled WGS sequence"/>
</dbReference>
<dbReference type="InterPro" id="IPR001098">
    <property type="entry name" value="DNA-dir_DNA_pol_A_palm_dom"/>
</dbReference>
<dbReference type="InterPro" id="IPR048960">
    <property type="entry name" value="POLQ-like_helical"/>
</dbReference>
<dbReference type="PRINTS" id="PR00868">
    <property type="entry name" value="DNAPOLI"/>
</dbReference>
<dbReference type="SMART" id="SM00482">
    <property type="entry name" value="POLAc"/>
    <property type="match status" value="1"/>
</dbReference>
<protein>
    <submittedName>
        <fullName evidence="3">Dna polymerase i</fullName>
    </submittedName>
</protein>
<gene>
    <name evidence="3" type="ORF">FRX31_003109</name>
</gene>
<keyword evidence="4" id="KW-1185">Reference proteome</keyword>
<evidence type="ECO:0000313" key="4">
    <source>
        <dbReference type="Proteomes" id="UP000554482"/>
    </source>
</evidence>
<feature type="compositionally biased region" description="Basic and acidic residues" evidence="1">
    <location>
        <begin position="546"/>
        <end position="560"/>
    </location>
</feature>
<dbReference type="Gene3D" id="1.10.150.20">
    <property type="entry name" value="5' to 3' exonuclease, C-terminal subdomain"/>
    <property type="match status" value="1"/>
</dbReference>
<dbReference type="FunFam" id="1.20.1060.10:FF:000003">
    <property type="entry name" value="Helicase and polymerase-containing protein TEBICHI"/>
    <property type="match status" value="1"/>
</dbReference>
<feature type="domain" description="DNA-directed DNA polymerase family A palm" evidence="2">
    <location>
        <begin position="798"/>
        <end position="1020"/>
    </location>
</feature>
<dbReference type="InterPro" id="IPR043502">
    <property type="entry name" value="DNA/RNA_pol_sf"/>
</dbReference>
<evidence type="ECO:0000313" key="3">
    <source>
        <dbReference type="EMBL" id="KAF5207303.1"/>
    </source>
</evidence>
<dbReference type="GO" id="GO:0003677">
    <property type="term" value="F:DNA binding"/>
    <property type="evidence" value="ECO:0007669"/>
    <property type="project" value="InterPro"/>
</dbReference>
<dbReference type="PANTHER" id="PTHR10133:SF62">
    <property type="entry name" value="DNA POLYMERASE THETA"/>
    <property type="match status" value="1"/>
</dbReference>
<name>A0A7J6XCT8_THATH</name>
<dbReference type="Gene3D" id="1.10.3380.20">
    <property type="match status" value="1"/>
</dbReference>